<dbReference type="InterPro" id="IPR050204">
    <property type="entry name" value="AraC_XylS_family_regulators"/>
</dbReference>
<accession>A0A3S2UZQ6</accession>
<evidence type="ECO:0000256" key="3">
    <source>
        <dbReference type="ARBA" id="ARBA00023163"/>
    </source>
</evidence>
<dbReference type="Pfam" id="PF22200">
    <property type="entry name" value="ExsA_N"/>
    <property type="match status" value="1"/>
</dbReference>
<gene>
    <name evidence="5" type="ORF">EOD41_18710</name>
</gene>
<dbReference type="Gene3D" id="1.10.10.60">
    <property type="entry name" value="Homeodomain-like"/>
    <property type="match status" value="1"/>
</dbReference>
<keyword evidence="1" id="KW-0805">Transcription regulation</keyword>
<reference evidence="5 6" key="1">
    <citation type="submission" date="2019-01" db="EMBL/GenBank/DDBJ databases">
        <authorList>
            <person name="Chen W.-M."/>
        </authorList>
    </citation>
    <scope>NUCLEOTIDE SEQUENCE [LARGE SCALE GENOMIC DNA]</scope>
    <source>
        <strain evidence="5 6">YBJ-36</strain>
    </source>
</reference>
<dbReference type="Proteomes" id="UP000282759">
    <property type="component" value="Unassembled WGS sequence"/>
</dbReference>
<dbReference type="PANTHER" id="PTHR46796">
    <property type="entry name" value="HTH-TYPE TRANSCRIPTIONAL ACTIVATOR RHAS-RELATED"/>
    <property type="match status" value="1"/>
</dbReference>
<evidence type="ECO:0000256" key="1">
    <source>
        <dbReference type="ARBA" id="ARBA00023015"/>
    </source>
</evidence>
<evidence type="ECO:0000313" key="6">
    <source>
        <dbReference type="Proteomes" id="UP000282759"/>
    </source>
</evidence>
<dbReference type="PRINTS" id="PR00032">
    <property type="entry name" value="HTHARAC"/>
</dbReference>
<comment type="caution">
    <text evidence="5">The sequence shown here is derived from an EMBL/GenBank/DDBJ whole genome shotgun (WGS) entry which is preliminary data.</text>
</comment>
<dbReference type="PROSITE" id="PS01124">
    <property type="entry name" value="HTH_ARAC_FAMILY_2"/>
    <property type="match status" value="1"/>
</dbReference>
<dbReference type="SUPFAM" id="SSF46689">
    <property type="entry name" value="Homeodomain-like"/>
    <property type="match status" value="1"/>
</dbReference>
<dbReference type="SMART" id="SM00342">
    <property type="entry name" value="HTH_ARAC"/>
    <property type="match status" value="1"/>
</dbReference>
<feature type="domain" description="HTH araC/xylS-type" evidence="4">
    <location>
        <begin position="172"/>
        <end position="270"/>
    </location>
</feature>
<keyword evidence="3" id="KW-0804">Transcription</keyword>
<dbReference type="InterPro" id="IPR054015">
    <property type="entry name" value="ExsA-like_N"/>
</dbReference>
<evidence type="ECO:0000256" key="2">
    <source>
        <dbReference type="ARBA" id="ARBA00023125"/>
    </source>
</evidence>
<organism evidence="5 6">
    <name type="scientific">Mucilaginibacter limnophilus</name>
    <dbReference type="NCBI Taxonomy" id="1932778"/>
    <lineage>
        <taxon>Bacteria</taxon>
        <taxon>Pseudomonadati</taxon>
        <taxon>Bacteroidota</taxon>
        <taxon>Sphingobacteriia</taxon>
        <taxon>Sphingobacteriales</taxon>
        <taxon>Sphingobacteriaceae</taxon>
        <taxon>Mucilaginibacter</taxon>
    </lineage>
</organism>
<dbReference type="RefSeq" id="WP_127707824.1">
    <property type="nucleotide sequence ID" value="NZ_SACK01000011.1"/>
</dbReference>
<evidence type="ECO:0000259" key="4">
    <source>
        <dbReference type="PROSITE" id="PS01124"/>
    </source>
</evidence>
<keyword evidence="2" id="KW-0238">DNA-binding</keyword>
<dbReference type="InterPro" id="IPR020449">
    <property type="entry name" value="Tscrpt_reg_AraC-type_HTH"/>
</dbReference>
<dbReference type="Pfam" id="PF12833">
    <property type="entry name" value="HTH_18"/>
    <property type="match status" value="1"/>
</dbReference>
<dbReference type="OrthoDB" id="4480133at2"/>
<dbReference type="InterPro" id="IPR018060">
    <property type="entry name" value="HTH_AraC"/>
</dbReference>
<dbReference type="GO" id="GO:0003700">
    <property type="term" value="F:DNA-binding transcription factor activity"/>
    <property type="evidence" value="ECO:0007669"/>
    <property type="project" value="InterPro"/>
</dbReference>
<dbReference type="GO" id="GO:0043565">
    <property type="term" value="F:sequence-specific DNA binding"/>
    <property type="evidence" value="ECO:0007669"/>
    <property type="project" value="InterPro"/>
</dbReference>
<sequence>MNTERSDDEPRILQSCYVNISRSGEHFVPNHTLSYVVCGRNDIYLNGKTHSFGEGEFRFTAKNQLAKFTKYPSNTGAFKSISVVIDQHTLRSISEEYHLHRHKAYTGETLLSLKPVPLLQNFITSLGPYLNGSGELNEMITRLKVKEAAMILLETNPNLNDLLFDFDPPGKIDLKAYMTRHYKFNVGLDRFAYLTGRSLATFKRDFEQAFHTSPNKWLQEQRLKEAYFLLKEQRRKVTDVYLDAGFKDLSHFSFAFKKAYGVTPSKVSVG</sequence>
<dbReference type="InterPro" id="IPR009057">
    <property type="entry name" value="Homeodomain-like_sf"/>
</dbReference>
<keyword evidence="6" id="KW-1185">Reference proteome</keyword>
<name>A0A3S2UZQ6_9SPHI</name>
<dbReference type="AlphaFoldDB" id="A0A3S2UZQ6"/>
<proteinExistence type="predicted"/>
<protein>
    <submittedName>
        <fullName evidence="5">AraC family transcriptional regulator</fullName>
    </submittedName>
</protein>
<evidence type="ECO:0000313" key="5">
    <source>
        <dbReference type="EMBL" id="RVT97332.1"/>
    </source>
</evidence>
<dbReference type="EMBL" id="SACK01000011">
    <property type="protein sequence ID" value="RVT97332.1"/>
    <property type="molecule type" value="Genomic_DNA"/>
</dbReference>